<dbReference type="Pfam" id="PF00171">
    <property type="entry name" value="Aldedh"/>
    <property type="match status" value="1"/>
</dbReference>
<dbReference type="Gene3D" id="3.40.309.10">
    <property type="entry name" value="Aldehyde Dehydrogenase, Chain A, domain 2"/>
    <property type="match status" value="1"/>
</dbReference>
<dbReference type="PROSITE" id="PS00060">
    <property type="entry name" value="ADH_IRON_2"/>
    <property type="match status" value="1"/>
</dbReference>
<reference evidence="12 13" key="1">
    <citation type="submission" date="2019-01" db="EMBL/GenBank/DDBJ databases">
        <title>Filimonas sp. strain TTM-71.</title>
        <authorList>
            <person name="Chen W.-M."/>
        </authorList>
    </citation>
    <scope>NUCLEOTIDE SEQUENCE [LARGE SCALE GENOMIC DNA]</scope>
    <source>
        <strain evidence="12 13">TTM-71</strain>
    </source>
</reference>
<dbReference type="InterPro" id="IPR044731">
    <property type="entry name" value="BDH-like"/>
</dbReference>
<dbReference type="InterPro" id="IPR016161">
    <property type="entry name" value="Ald_DH/histidinol_DH"/>
</dbReference>
<feature type="domain" description="Alcohol dehydrogenase iron-type/glycerol dehydrogenase GldA" evidence="10">
    <location>
        <begin position="454"/>
        <end position="632"/>
    </location>
</feature>
<dbReference type="SUPFAM" id="SSF53720">
    <property type="entry name" value="ALDH-like"/>
    <property type="match status" value="1"/>
</dbReference>
<comment type="similarity">
    <text evidence="6 8">In the N-terminal section; belongs to the aldehyde dehydrogenase family.</text>
</comment>
<dbReference type="Gene3D" id="3.40.50.1970">
    <property type="match status" value="1"/>
</dbReference>
<keyword evidence="3" id="KW-0408">Iron</keyword>
<evidence type="ECO:0000259" key="10">
    <source>
        <dbReference type="Pfam" id="PF00465"/>
    </source>
</evidence>
<evidence type="ECO:0000313" key="12">
    <source>
        <dbReference type="EMBL" id="RXK85787.1"/>
    </source>
</evidence>
<dbReference type="CDD" id="cd08178">
    <property type="entry name" value="AAD_C"/>
    <property type="match status" value="1"/>
</dbReference>
<dbReference type="GO" id="GO:0008106">
    <property type="term" value="F:alcohol dehydrogenase (NADP+) activity"/>
    <property type="evidence" value="ECO:0007669"/>
    <property type="project" value="TreeGrafter"/>
</dbReference>
<dbReference type="NCBIfam" id="NF010378">
    <property type="entry name" value="PRK13805.1"/>
    <property type="match status" value="1"/>
</dbReference>
<dbReference type="InterPro" id="IPR016162">
    <property type="entry name" value="Ald_DH_N"/>
</dbReference>
<feature type="domain" description="Fe-containing alcohol dehydrogenase-like C-terminal" evidence="11">
    <location>
        <begin position="645"/>
        <end position="857"/>
    </location>
</feature>
<gene>
    <name evidence="12" type="primary">adhE</name>
    <name evidence="12" type="ORF">ESB13_02955</name>
</gene>
<dbReference type="CDD" id="cd07122">
    <property type="entry name" value="ALDH_F20_ACDH"/>
    <property type="match status" value="1"/>
</dbReference>
<dbReference type="PANTHER" id="PTHR43633:SF1">
    <property type="entry name" value="ALCOHOL DEHYDROGENASE YQHD"/>
    <property type="match status" value="1"/>
</dbReference>
<evidence type="ECO:0000256" key="7">
    <source>
        <dbReference type="ARBA" id="ARBA00035645"/>
    </source>
</evidence>
<evidence type="ECO:0000259" key="9">
    <source>
        <dbReference type="Pfam" id="PF00171"/>
    </source>
</evidence>
<evidence type="ECO:0000256" key="3">
    <source>
        <dbReference type="ARBA" id="ARBA00023004"/>
    </source>
</evidence>
<dbReference type="GO" id="GO:0006066">
    <property type="term" value="P:alcohol metabolic process"/>
    <property type="evidence" value="ECO:0007669"/>
    <property type="project" value="InterPro"/>
</dbReference>
<comment type="cofactor">
    <cofactor evidence="1">
        <name>Fe(2+)</name>
        <dbReference type="ChEBI" id="CHEBI:29033"/>
    </cofactor>
</comment>
<evidence type="ECO:0000256" key="4">
    <source>
        <dbReference type="ARBA" id="ARBA00023027"/>
    </source>
</evidence>
<dbReference type="PANTHER" id="PTHR43633">
    <property type="entry name" value="ALCOHOL DEHYDROGENASE YQHD"/>
    <property type="match status" value="1"/>
</dbReference>
<dbReference type="InterPro" id="IPR056798">
    <property type="entry name" value="ADH_Fe_C"/>
</dbReference>
<keyword evidence="2 8" id="KW-0560">Oxidoreductase</keyword>
<evidence type="ECO:0000256" key="8">
    <source>
        <dbReference type="PIRNR" id="PIRNR000111"/>
    </source>
</evidence>
<evidence type="ECO:0000256" key="5">
    <source>
        <dbReference type="ARBA" id="ARBA00023268"/>
    </source>
</evidence>
<name>A0A4Q1D8U9_9BACT</name>
<dbReference type="FunFam" id="3.40.50.1970:FF:000002">
    <property type="entry name" value="Aldehyde-alcohol dehydrogenase"/>
    <property type="match status" value="1"/>
</dbReference>
<evidence type="ECO:0000259" key="11">
    <source>
        <dbReference type="Pfam" id="PF25137"/>
    </source>
</evidence>
<feature type="domain" description="Aldehyde dehydrogenase" evidence="9">
    <location>
        <begin position="4"/>
        <end position="397"/>
    </location>
</feature>
<dbReference type="GO" id="GO:1990002">
    <property type="term" value="F:methylglyoxal reductase (NADPH) (acetol producing) activity"/>
    <property type="evidence" value="ECO:0007669"/>
    <property type="project" value="TreeGrafter"/>
</dbReference>
<comment type="similarity">
    <text evidence="7 8">In the C-terminal section; belongs to the iron-containing alcohol dehydrogenase family.</text>
</comment>
<dbReference type="Pfam" id="PF00465">
    <property type="entry name" value="Fe-ADH"/>
    <property type="match status" value="1"/>
</dbReference>
<dbReference type="InterPro" id="IPR034789">
    <property type="entry name" value="AAD_C"/>
</dbReference>
<dbReference type="GO" id="GO:0046872">
    <property type="term" value="F:metal ion binding"/>
    <property type="evidence" value="ECO:0007669"/>
    <property type="project" value="InterPro"/>
</dbReference>
<keyword evidence="13" id="KW-1185">Reference proteome</keyword>
<organism evidence="12 13">
    <name type="scientific">Filimonas effusa</name>
    <dbReference type="NCBI Taxonomy" id="2508721"/>
    <lineage>
        <taxon>Bacteria</taxon>
        <taxon>Pseudomonadati</taxon>
        <taxon>Bacteroidota</taxon>
        <taxon>Chitinophagia</taxon>
        <taxon>Chitinophagales</taxon>
        <taxon>Chitinophagaceae</taxon>
        <taxon>Filimonas</taxon>
    </lineage>
</organism>
<evidence type="ECO:0000256" key="1">
    <source>
        <dbReference type="ARBA" id="ARBA00001954"/>
    </source>
</evidence>
<dbReference type="GO" id="GO:1990362">
    <property type="term" value="F:butanol dehydrogenase (NAD+) activity"/>
    <property type="evidence" value="ECO:0007669"/>
    <property type="project" value="InterPro"/>
</dbReference>
<evidence type="ECO:0000256" key="6">
    <source>
        <dbReference type="ARBA" id="ARBA00035641"/>
    </source>
</evidence>
<keyword evidence="4" id="KW-0520">NAD</keyword>
<dbReference type="GO" id="GO:0015976">
    <property type="term" value="P:carbon utilization"/>
    <property type="evidence" value="ECO:0007669"/>
    <property type="project" value="InterPro"/>
</dbReference>
<dbReference type="AlphaFoldDB" id="A0A4Q1D8U9"/>
<evidence type="ECO:0000313" key="13">
    <source>
        <dbReference type="Proteomes" id="UP000290545"/>
    </source>
</evidence>
<dbReference type="GO" id="GO:0005829">
    <property type="term" value="C:cytosol"/>
    <property type="evidence" value="ECO:0007669"/>
    <property type="project" value="TreeGrafter"/>
</dbReference>
<dbReference type="InterPro" id="IPR015590">
    <property type="entry name" value="Aldehyde_DH_dom"/>
</dbReference>
<dbReference type="Gene3D" id="3.40.605.10">
    <property type="entry name" value="Aldehyde Dehydrogenase, Chain A, domain 1"/>
    <property type="match status" value="1"/>
</dbReference>
<dbReference type="InterPro" id="IPR018211">
    <property type="entry name" value="ADH_Fe_CS"/>
</dbReference>
<dbReference type="FunFam" id="3.40.309.10:FF:000007">
    <property type="entry name" value="Aldehyde-alcohol dehydrogenase"/>
    <property type="match status" value="1"/>
</dbReference>
<dbReference type="GO" id="GO:0008774">
    <property type="term" value="F:acetaldehyde dehydrogenase (acetylating) activity"/>
    <property type="evidence" value="ECO:0007669"/>
    <property type="project" value="UniProtKB-UniRule"/>
</dbReference>
<keyword evidence="5" id="KW-0511">Multifunctional enzyme</keyword>
<dbReference type="InterPro" id="IPR016163">
    <property type="entry name" value="Ald_DH_C"/>
</dbReference>
<dbReference type="EMBL" id="SDHZ01000001">
    <property type="protein sequence ID" value="RXK85787.1"/>
    <property type="molecule type" value="Genomic_DNA"/>
</dbReference>
<comment type="caution">
    <text evidence="12">The sequence shown here is derived from an EMBL/GenBank/DDBJ whole genome shotgun (WGS) entry which is preliminary data.</text>
</comment>
<proteinExistence type="inferred from homology"/>
<dbReference type="RefSeq" id="WP_129001539.1">
    <property type="nucleotide sequence ID" value="NZ_SDHZ01000001.1"/>
</dbReference>
<dbReference type="FunFam" id="1.20.1090.10:FF:000001">
    <property type="entry name" value="Aldehyde-alcohol dehydrogenase"/>
    <property type="match status" value="1"/>
</dbReference>
<dbReference type="Proteomes" id="UP000290545">
    <property type="component" value="Unassembled WGS sequence"/>
</dbReference>
<dbReference type="InterPro" id="IPR012079">
    <property type="entry name" value="Bifunc_Ald-ADH"/>
</dbReference>
<dbReference type="Pfam" id="PF25137">
    <property type="entry name" value="ADH_Fe_C"/>
    <property type="match status" value="1"/>
</dbReference>
<evidence type="ECO:0000256" key="2">
    <source>
        <dbReference type="ARBA" id="ARBA00023002"/>
    </source>
</evidence>
<dbReference type="Gene3D" id="1.20.1090.10">
    <property type="entry name" value="Dehydroquinate synthase-like - alpha domain"/>
    <property type="match status" value="1"/>
</dbReference>
<accession>A0A4Q1D8U9</accession>
<dbReference type="InterPro" id="IPR001670">
    <property type="entry name" value="ADH_Fe/GldA"/>
</dbReference>
<dbReference type="PIRSF" id="PIRSF000111">
    <property type="entry name" value="ALDH_ADH"/>
    <property type="match status" value="1"/>
</dbReference>
<protein>
    <recommendedName>
        <fullName evidence="8">Aldehyde-alcohol dehydrogenase</fullName>
    </recommendedName>
</protein>
<dbReference type="OrthoDB" id="9801156at2"/>
<sequence>METNSDKLSKKIEKVREAQVAYSTFTQEQVDEIFRQSAIAANNARIHLAKLAVEETGMGVVEDKVIKNHFASEYIYNQYKNEKTCGVIESDEAFGITKIAEPIGVIAAVVPTTNPTSTAIFKALIALKTRNGIIFSPHPRAKNATIAAAKIVLDAAVKAGAPKDIIGWIEEPSVEASQLLMASADLILATGGPGMVKAAYSSGKPAIGVGAGNTPAIIDETAHLKMAVNSVLLSKTFDNGMICASEQSVIVVEKVYEEVKQEFLNRGAYILKKNEVSKVGALLLINGVLNANIVGQSAYKIAALAGITVPEETKVLIGEVTSVELDEPFSHEKLSTVLAMYKAKNFDEALEKATRLVKLGGFGHTSVLYTDTAISQDRIDKFGAAMKTGRTIINMPSSQGAIGDIFNFKLSPSLTLGCGSWGGNSVSENVGVKHLLNIKSVASRRENMLWFRVPEKVYFKYGCLPVALRELKQLGKKKVFIVTDKVLFGMGFTDHVTKILDELGIAYTVYFDVDPDPTLAAARKGAAEMARFQPDTIIALGGGSPMDAAKIMWVLYEHPEERFEDLAMRFMDIRKRVYPFPTMGLKADFVAIPTSAGTGSEVTPFAVITDEKTDIKYPLADYELTPDMAIVDAELMMNMPKGLTSASGIDALTHALEAYVSVLASEFTNGLCLEAIRLIFKYLPLAYSEGRTNVKAREKMAHASSIAGMAFANAFLGICHSLAHKLGAKHGVPHGVANGMLISEVVRFNAVENPRKQAAFPQYKYPNARWRYAQIADHLKLGGKDEAEKVERLIAAIEELKAKVGIPKSIKEFGVPEASFYATLDSMSEQAFDDQCTGANPRYPLISELKKIYITAYEGGEKAAPAAQAAPADKKAPVLS</sequence>
<dbReference type="SUPFAM" id="SSF56796">
    <property type="entry name" value="Dehydroquinate synthase-like"/>
    <property type="match status" value="1"/>
</dbReference>